<dbReference type="Pfam" id="PF00528">
    <property type="entry name" value="BPD_transp_1"/>
    <property type="match status" value="1"/>
</dbReference>
<dbReference type="CDD" id="cd06261">
    <property type="entry name" value="TM_PBP2"/>
    <property type="match status" value="1"/>
</dbReference>
<dbReference type="Proteomes" id="UP000450917">
    <property type="component" value="Unassembled WGS sequence"/>
</dbReference>
<keyword evidence="3" id="KW-1003">Cell membrane</keyword>
<comment type="subcellular location">
    <subcellularLocation>
        <location evidence="1 7">Cell membrane</location>
        <topology evidence="1 7">Multi-pass membrane protein</topology>
    </subcellularLocation>
</comment>
<feature type="transmembrane region" description="Helical" evidence="7">
    <location>
        <begin position="242"/>
        <end position="263"/>
    </location>
</feature>
<dbReference type="AlphaFoldDB" id="A0A7X2ZAX4"/>
<feature type="transmembrane region" description="Helical" evidence="7">
    <location>
        <begin position="339"/>
        <end position="357"/>
    </location>
</feature>
<evidence type="ECO:0000256" key="3">
    <source>
        <dbReference type="ARBA" id="ARBA00022475"/>
    </source>
</evidence>
<dbReference type="InterPro" id="IPR035906">
    <property type="entry name" value="MetI-like_sf"/>
</dbReference>
<evidence type="ECO:0000256" key="4">
    <source>
        <dbReference type="ARBA" id="ARBA00022692"/>
    </source>
</evidence>
<dbReference type="InterPro" id="IPR051393">
    <property type="entry name" value="ABC_transporter_permease"/>
</dbReference>
<protein>
    <submittedName>
        <fullName evidence="9">ABC transporter permease subunit</fullName>
    </submittedName>
</protein>
<feature type="transmembrane region" description="Helical" evidence="7">
    <location>
        <begin position="401"/>
        <end position="423"/>
    </location>
</feature>
<comment type="caution">
    <text evidence="9">The sequence shown here is derived from an EMBL/GenBank/DDBJ whole genome shotgun (WGS) entry which is preliminary data.</text>
</comment>
<evidence type="ECO:0000256" key="5">
    <source>
        <dbReference type="ARBA" id="ARBA00022989"/>
    </source>
</evidence>
<sequence>MFKRTAFTKEARVAYLLIMPAALLICAIAIWPVLRSFWISLYDIRLNDPTKSEIHAEYALNMEKYTETMPILLRILGAEAAEGGAVKDRLEPLRQRAEEMKNELEADPAFKARYEKIDRLLFDFQPVPEELKYFELDRELALKLRTELGEMLQILKQVKEEGLMKRPDDPIGLIGALMGTFMEPNFVGLGHYKRFIADPRLWQSIGNTSLFTVCAVSMEMLFGLLIALLINRSFRGRGLVRAAVLIPWATPTAISAMMWQFLYDGQNGVIARLFTEIGLISEMSTLLSTKAGAMFSIVFADTWKTAPFVALLLLAGLQTISGSMYEAAQVDGATRWKQFVHITLPSLKTTFLVALMFRTLDAFRVFDLIYVLTGGGPANSTESISIYAYKTMFAELDFGAGSALSVIVFLCIAIICMIFVKLLGADMVSKRGG</sequence>
<dbReference type="EMBL" id="WNZX01000006">
    <property type="protein sequence ID" value="MUG70955.1"/>
    <property type="molecule type" value="Genomic_DNA"/>
</dbReference>
<keyword evidence="4 7" id="KW-0812">Transmembrane</keyword>
<dbReference type="SUPFAM" id="SSF161098">
    <property type="entry name" value="MetI-like"/>
    <property type="match status" value="1"/>
</dbReference>
<evidence type="ECO:0000256" key="7">
    <source>
        <dbReference type="RuleBase" id="RU363032"/>
    </source>
</evidence>
<dbReference type="RefSeq" id="WP_141335018.1">
    <property type="nucleotide sequence ID" value="NZ_WNZX01000006.1"/>
</dbReference>
<feature type="domain" description="ABC transmembrane type-1" evidence="8">
    <location>
        <begin position="205"/>
        <end position="419"/>
    </location>
</feature>
<accession>A0A7X2ZAX4</accession>
<organism evidence="9 10">
    <name type="scientific">Paenibacillus validus</name>
    <dbReference type="NCBI Taxonomy" id="44253"/>
    <lineage>
        <taxon>Bacteria</taxon>
        <taxon>Bacillati</taxon>
        <taxon>Bacillota</taxon>
        <taxon>Bacilli</taxon>
        <taxon>Bacillales</taxon>
        <taxon>Paenibacillaceae</taxon>
        <taxon>Paenibacillus</taxon>
    </lineage>
</organism>
<dbReference type="PROSITE" id="PS50928">
    <property type="entry name" value="ABC_TM1"/>
    <property type="match status" value="1"/>
</dbReference>
<keyword evidence="5 7" id="KW-1133">Transmembrane helix</keyword>
<evidence type="ECO:0000313" key="9">
    <source>
        <dbReference type="EMBL" id="MUG70955.1"/>
    </source>
</evidence>
<keyword evidence="6 7" id="KW-0472">Membrane</keyword>
<dbReference type="Gene3D" id="1.10.3720.10">
    <property type="entry name" value="MetI-like"/>
    <property type="match status" value="1"/>
</dbReference>
<dbReference type="PANTHER" id="PTHR30193">
    <property type="entry name" value="ABC TRANSPORTER PERMEASE PROTEIN"/>
    <property type="match status" value="1"/>
</dbReference>
<dbReference type="GO" id="GO:0005886">
    <property type="term" value="C:plasma membrane"/>
    <property type="evidence" value="ECO:0007669"/>
    <property type="project" value="UniProtKB-SubCell"/>
</dbReference>
<evidence type="ECO:0000256" key="6">
    <source>
        <dbReference type="ARBA" id="ARBA00023136"/>
    </source>
</evidence>
<gene>
    <name evidence="9" type="ORF">GNP93_09710</name>
</gene>
<keyword evidence="10" id="KW-1185">Reference proteome</keyword>
<dbReference type="GO" id="GO:0055085">
    <property type="term" value="P:transmembrane transport"/>
    <property type="evidence" value="ECO:0007669"/>
    <property type="project" value="InterPro"/>
</dbReference>
<name>A0A7X2ZAX4_9BACL</name>
<dbReference type="PANTHER" id="PTHR30193:SF37">
    <property type="entry name" value="INNER MEMBRANE ABC TRANSPORTER PERMEASE PROTEIN YCJO"/>
    <property type="match status" value="1"/>
</dbReference>
<proteinExistence type="inferred from homology"/>
<evidence type="ECO:0000313" key="10">
    <source>
        <dbReference type="Proteomes" id="UP000450917"/>
    </source>
</evidence>
<reference evidence="9 10" key="1">
    <citation type="submission" date="2019-11" db="EMBL/GenBank/DDBJ databases">
        <title>Draft genome sequences of five Paenibacillus species of dairy origin.</title>
        <authorList>
            <person name="Olajide A.M."/>
            <person name="Chen S."/>
            <person name="Lapointe G."/>
        </authorList>
    </citation>
    <scope>NUCLEOTIDE SEQUENCE [LARGE SCALE GENOMIC DNA]</scope>
    <source>
        <strain evidence="9 10">2CS3</strain>
    </source>
</reference>
<evidence type="ECO:0000256" key="1">
    <source>
        <dbReference type="ARBA" id="ARBA00004651"/>
    </source>
</evidence>
<feature type="transmembrane region" description="Helical" evidence="7">
    <location>
        <begin position="12"/>
        <end position="34"/>
    </location>
</feature>
<comment type="similarity">
    <text evidence="7">Belongs to the binding-protein-dependent transport system permease family.</text>
</comment>
<dbReference type="InterPro" id="IPR000515">
    <property type="entry name" value="MetI-like"/>
</dbReference>
<keyword evidence="2 7" id="KW-0813">Transport</keyword>
<evidence type="ECO:0000256" key="2">
    <source>
        <dbReference type="ARBA" id="ARBA00022448"/>
    </source>
</evidence>
<feature type="transmembrane region" description="Helical" evidence="7">
    <location>
        <begin position="210"/>
        <end position="230"/>
    </location>
</feature>
<evidence type="ECO:0000259" key="8">
    <source>
        <dbReference type="PROSITE" id="PS50928"/>
    </source>
</evidence>